<protein>
    <submittedName>
        <fullName evidence="1">Uncharacterized protein</fullName>
    </submittedName>
</protein>
<sequence>MLPFRLGGGRVWRRLFSSAVMSQGKCKGLTHEECLAQMPQYCSWLLTQQKSLGKEYDDLKEYLLSRAKADPALQQALEAENAANAEIFADLPPGGDRAVGFGKYEALTYEELLKADPRYCSWVKEQYKTDLQEGEEMSMDFRAFGEYLQGVQLSSFGTRTRTFSRRGNPSYASRAPSANGSLADGKWLINFGRHKGSTFAEVYAKHPDYCEFMVNEILANEDGQAAELVLLVLPCVIDFPRAYN</sequence>
<proteinExistence type="predicted"/>
<comment type="caution">
    <text evidence="1">The sequence shown here is derived from an EMBL/GenBank/DDBJ whole genome shotgun (WGS) entry which is preliminary data.</text>
</comment>
<dbReference type="EMBL" id="CAXAMN010000001">
    <property type="protein sequence ID" value="CAK8985178.1"/>
    <property type="molecule type" value="Genomic_DNA"/>
</dbReference>
<dbReference type="Proteomes" id="UP001642484">
    <property type="component" value="Unassembled WGS sequence"/>
</dbReference>
<gene>
    <name evidence="1" type="ORF">CCMP2556_LOCUS5</name>
</gene>
<organism evidence="1 2">
    <name type="scientific">Durusdinium trenchii</name>
    <dbReference type="NCBI Taxonomy" id="1381693"/>
    <lineage>
        <taxon>Eukaryota</taxon>
        <taxon>Sar</taxon>
        <taxon>Alveolata</taxon>
        <taxon>Dinophyceae</taxon>
        <taxon>Suessiales</taxon>
        <taxon>Symbiodiniaceae</taxon>
        <taxon>Durusdinium</taxon>
    </lineage>
</organism>
<accession>A0ABP0H681</accession>
<reference evidence="1 2" key="1">
    <citation type="submission" date="2024-02" db="EMBL/GenBank/DDBJ databases">
        <authorList>
            <person name="Chen Y."/>
            <person name="Shah S."/>
            <person name="Dougan E. K."/>
            <person name="Thang M."/>
            <person name="Chan C."/>
        </authorList>
    </citation>
    <scope>NUCLEOTIDE SEQUENCE [LARGE SCALE GENOMIC DNA]</scope>
</reference>
<name>A0ABP0H681_9DINO</name>
<evidence type="ECO:0000313" key="2">
    <source>
        <dbReference type="Proteomes" id="UP001642484"/>
    </source>
</evidence>
<evidence type="ECO:0000313" key="1">
    <source>
        <dbReference type="EMBL" id="CAK8985178.1"/>
    </source>
</evidence>
<keyword evidence="2" id="KW-1185">Reference proteome</keyword>